<keyword evidence="2" id="KW-1185">Reference proteome</keyword>
<evidence type="ECO:0000313" key="1">
    <source>
        <dbReference type="EMBL" id="MFD1225671.1"/>
    </source>
</evidence>
<proteinExistence type="predicted"/>
<dbReference type="InterPro" id="IPR046724">
    <property type="entry name" value="DUF6616"/>
</dbReference>
<name>A0ABW3V0E7_9HYPH</name>
<reference evidence="2" key="1">
    <citation type="journal article" date="2019" name="Int. J. Syst. Evol. Microbiol.">
        <title>The Global Catalogue of Microorganisms (GCM) 10K type strain sequencing project: providing services to taxonomists for standard genome sequencing and annotation.</title>
        <authorList>
            <consortium name="The Broad Institute Genomics Platform"/>
            <consortium name="The Broad Institute Genome Sequencing Center for Infectious Disease"/>
            <person name="Wu L."/>
            <person name="Ma J."/>
        </authorList>
    </citation>
    <scope>NUCLEOTIDE SEQUENCE [LARGE SCALE GENOMIC DNA]</scope>
    <source>
        <strain evidence="2">CCUG 49584</strain>
    </source>
</reference>
<sequence length="112" mass="12237">MTHYLAELYSPKATWIALPKEEKLAFFATIGAGMGSLTEFGIEPLAFGETDPSQLHPAQQQFFAIWKFSDKAAVTILLEAIAATGWHDYFDTINAAGEATDMNTHLVQLAAC</sequence>
<organism evidence="1 2">
    <name type="scientific">Pseudochrobactrum kiredjianiae</name>
    <dbReference type="NCBI Taxonomy" id="386305"/>
    <lineage>
        <taxon>Bacteria</taxon>
        <taxon>Pseudomonadati</taxon>
        <taxon>Pseudomonadota</taxon>
        <taxon>Alphaproteobacteria</taxon>
        <taxon>Hyphomicrobiales</taxon>
        <taxon>Brucellaceae</taxon>
        <taxon>Pseudochrobactrum</taxon>
    </lineage>
</organism>
<dbReference type="Proteomes" id="UP001597263">
    <property type="component" value="Unassembled WGS sequence"/>
</dbReference>
<dbReference type="EMBL" id="JBHTMA010000002">
    <property type="protein sequence ID" value="MFD1225671.1"/>
    <property type="molecule type" value="Genomic_DNA"/>
</dbReference>
<dbReference type="Pfam" id="PF20321">
    <property type="entry name" value="DUF6616"/>
    <property type="match status" value="1"/>
</dbReference>
<protein>
    <submittedName>
        <fullName evidence="1">DUF6616 family protein</fullName>
    </submittedName>
</protein>
<evidence type="ECO:0000313" key="2">
    <source>
        <dbReference type="Proteomes" id="UP001597263"/>
    </source>
</evidence>
<accession>A0ABW3V0E7</accession>
<comment type="caution">
    <text evidence="1">The sequence shown here is derived from an EMBL/GenBank/DDBJ whole genome shotgun (WGS) entry which is preliminary data.</text>
</comment>
<dbReference type="RefSeq" id="WP_289387649.1">
    <property type="nucleotide sequence ID" value="NZ_JAUCBM010000006.1"/>
</dbReference>
<gene>
    <name evidence="1" type="ORF">ACFQ35_00510</name>
</gene>